<reference evidence="7 8" key="1">
    <citation type="submission" date="2024-09" db="EMBL/GenBank/DDBJ databases">
        <authorList>
            <person name="Sun Q."/>
            <person name="Mori K."/>
        </authorList>
    </citation>
    <scope>NUCLEOTIDE SEQUENCE [LARGE SCALE GENOMIC DNA]</scope>
    <source>
        <strain evidence="7 8">KCTC 23315</strain>
    </source>
</reference>
<evidence type="ECO:0000313" key="8">
    <source>
        <dbReference type="Proteomes" id="UP001589813"/>
    </source>
</evidence>
<dbReference type="Gene3D" id="3.40.50.620">
    <property type="entry name" value="HUPs"/>
    <property type="match status" value="1"/>
</dbReference>
<dbReference type="PANTHER" id="PTHR11455">
    <property type="entry name" value="CRYPTOCHROME"/>
    <property type="match status" value="1"/>
</dbReference>
<dbReference type="PRINTS" id="PR00147">
    <property type="entry name" value="DNAPHOTLYASE"/>
</dbReference>
<evidence type="ECO:0000256" key="3">
    <source>
        <dbReference type="ARBA" id="ARBA00022630"/>
    </source>
</evidence>
<feature type="domain" description="Photolyase/cryptochrome alpha/beta" evidence="6">
    <location>
        <begin position="2"/>
        <end position="131"/>
    </location>
</feature>
<dbReference type="Pfam" id="PF00875">
    <property type="entry name" value="DNA_photolyase"/>
    <property type="match status" value="1"/>
</dbReference>
<evidence type="ECO:0000256" key="4">
    <source>
        <dbReference type="ARBA" id="ARBA00022827"/>
    </source>
</evidence>
<evidence type="ECO:0000256" key="1">
    <source>
        <dbReference type="ARBA" id="ARBA00001932"/>
    </source>
</evidence>
<evidence type="ECO:0000256" key="5">
    <source>
        <dbReference type="RuleBase" id="RU004182"/>
    </source>
</evidence>
<dbReference type="SUPFAM" id="SSF52425">
    <property type="entry name" value="Cryptochrome/photolyase, N-terminal domain"/>
    <property type="match status" value="1"/>
</dbReference>
<dbReference type="PROSITE" id="PS51645">
    <property type="entry name" value="PHR_CRY_ALPHA_BETA"/>
    <property type="match status" value="1"/>
</dbReference>
<proteinExistence type="inferred from homology"/>
<dbReference type="RefSeq" id="WP_377241071.1">
    <property type="nucleotide sequence ID" value="NZ_JBHLXP010000001.1"/>
</dbReference>
<comment type="cofactor">
    <cofactor evidence="1">
        <name>(6R)-5,10-methylene-5,6,7,8-tetrahydrofolate</name>
        <dbReference type="ChEBI" id="CHEBI:15636"/>
    </cofactor>
</comment>
<gene>
    <name evidence="7" type="ORF">ACFFJP_04940</name>
</gene>
<dbReference type="Gene3D" id="1.25.40.80">
    <property type="match status" value="1"/>
</dbReference>
<dbReference type="SUPFAM" id="SSF48173">
    <property type="entry name" value="Cryptochrome/photolyase FAD-binding domain"/>
    <property type="match status" value="1"/>
</dbReference>
<dbReference type="Pfam" id="PF03441">
    <property type="entry name" value="FAD_binding_7"/>
    <property type="match status" value="1"/>
</dbReference>
<dbReference type="Gene3D" id="1.10.579.10">
    <property type="entry name" value="DNA Cyclobutane Dipyrimidine Photolyase, subunit A, domain 3"/>
    <property type="match status" value="1"/>
</dbReference>
<dbReference type="InterPro" id="IPR036155">
    <property type="entry name" value="Crypto/Photolyase_N_sf"/>
</dbReference>
<evidence type="ECO:0000313" key="7">
    <source>
        <dbReference type="EMBL" id="MFC0047630.1"/>
    </source>
</evidence>
<accession>A0ABV6B9T0</accession>
<dbReference type="InterPro" id="IPR014729">
    <property type="entry name" value="Rossmann-like_a/b/a_fold"/>
</dbReference>
<dbReference type="InterPro" id="IPR005101">
    <property type="entry name" value="Cryptochr/Photolyase_FAD-bd"/>
</dbReference>
<dbReference type="InterPro" id="IPR006050">
    <property type="entry name" value="DNA_photolyase_N"/>
</dbReference>
<keyword evidence="4 5" id="KW-0274">FAD</keyword>
<keyword evidence="8" id="KW-1185">Reference proteome</keyword>
<name>A0ABV6B9T0_9GAMM</name>
<comment type="cofactor">
    <cofactor evidence="2">
        <name>FAD</name>
        <dbReference type="ChEBI" id="CHEBI:57692"/>
    </cofactor>
</comment>
<dbReference type="EMBL" id="JBHLXP010000001">
    <property type="protein sequence ID" value="MFC0047630.1"/>
    <property type="molecule type" value="Genomic_DNA"/>
</dbReference>
<evidence type="ECO:0000256" key="2">
    <source>
        <dbReference type="ARBA" id="ARBA00001974"/>
    </source>
</evidence>
<protein>
    <submittedName>
        <fullName evidence="7">FAD-binding domain-containing protein</fullName>
    </submittedName>
</protein>
<organism evidence="7 8">
    <name type="scientific">Rheinheimera tilapiae</name>
    <dbReference type="NCBI Taxonomy" id="875043"/>
    <lineage>
        <taxon>Bacteria</taxon>
        <taxon>Pseudomonadati</taxon>
        <taxon>Pseudomonadota</taxon>
        <taxon>Gammaproteobacteria</taxon>
        <taxon>Chromatiales</taxon>
        <taxon>Chromatiaceae</taxon>
        <taxon>Rheinheimera</taxon>
    </lineage>
</organism>
<dbReference type="InterPro" id="IPR002081">
    <property type="entry name" value="Cryptochrome/DNA_photolyase_1"/>
</dbReference>
<dbReference type="Proteomes" id="UP001589813">
    <property type="component" value="Unassembled WGS sequence"/>
</dbReference>
<evidence type="ECO:0000259" key="6">
    <source>
        <dbReference type="PROSITE" id="PS51645"/>
    </source>
</evidence>
<sequence>MTRWLLFCNDLLRLDDNALLSLPATRDVALLVCILPAAEFRKQRASSRRLQQQLGLLYQFQQRLANLGIPLLLRHGKPATVLRQLCAQYQIERIAAAEPTAIDEYRWGTDLPMQYLDLNSLLADELRPDLATLPRSFTAFRQQREPQLNVRPPQHQPVAVSQLNGILDVATAIALSDLPAMLAAPPVTVAPALAAQLNAGIMDWQAQTETAALARFEQYLQQHLSHYKLSRNALIGTDFASFLSIPLSRGTLSVRLAWQLILQYEHKFGQNESSYWLRFELLWREYFRHLQRKHPLACFRHQGLGLHLVPGQPSAADEGFERWCRGETGLPFIDANMRLLAQTGWMSNRGRQNVASYLMFQLGCDWRLGAAWFEQQLLDYDVASNWGNWAYIAGALYSAPRSFNALKQALEYDQAAAFTGLLLGKADNGQHRHQPYAQPNWPAPQAWTWQQYLEQLQQLPEH</sequence>
<comment type="similarity">
    <text evidence="5">Belongs to the DNA photolyase family.</text>
</comment>
<comment type="caution">
    <text evidence="7">The sequence shown here is derived from an EMBL/GenBank/DDBJ whole genome shotgun (WGS) entry which is preliminary data.</text>
</comment>
<keyword evidence="3 5" id="KW-0285">Flavoprotein</keyword>
<dbReference type="InterPro" id="IPR036134">
    <property type="entry name" value="Crypto/Photolyase_FAD-like_sf"/>
</dbReference>
<keyword evidence="5" id="KW-0157">Chromophore</keyword>